<dbReference type="GO" id="GO:0003700">
    <property type="term" value="F:DNA-binding transcription factor activity"/>
    <property type="evidence" value="ECO:0007669"/>
    <property type="project" value="TreeGrafter"/>
</dbReference>
<dbReference type="Proteomes" id="UP001232063">
    <property type="component" value="Unassembled WGS sequence"/>
</dbReference>
<name>A0AAE3UFP2_9BACT</name>
<dbReference type="InterPro" id="IPR000843">
    <property type="entry name" value="HTH_LacI"/>
</dbReference>
<dbReference type="SUPFAM" id="SSF47413">
    <property type="entry name" value="lambda repressor-like DNA-binding domains"/>
    <property type="match status" value="1"/>
</dbReference>
<dbReference type="InterPro" id="IPR010982">
    <property type="entry name" value="Lambda_DNA-bd_dom_sf"/>
</dbReference>
<evidence type="ECO:0000256" key="3">
    <source>
        <dbReference type="ARBA" id="ARBA00023163"/>
    </source>
</evidence>
<dbReference type="Pfam" id="PF00356">
    <property type="entry name" value="LacI"/>
    <property type="match status" value="1"/>
</dbReference>
<evidence type="ECO:0000313" key="5">
    <source>
        <dbReference type="EMBL" id="MDJ1501527.1"/>
    </source>
</evidence>
<dbReference type="Gene3D" id="3.40.50.2300">
    <property type="match status" value="2"/>
</dbReference>
<dbReference type="CDD" id="cd06267">
    <property type="entry name" value="PBP1_LacI_sugar_binding-like"/>
    <property type="match status" value="1"/>
</dbReference>
<dbReference type="Gene3D" id="1.10.260.40">
    <property type="entry name" value="lambda repressor-like DNA-binding domains"/>
    <property type="match status" value="1"/>
</dbReference>
<evidence type="ECO:0000256" key="2">
    <source>
        <dbReference type="ARBA" id="ARBA00023125"/>
    </source>
</evidence>
<dbReference type="PROSITE" id="PS50932">
    <property type="entry name" value="HTH_LACI_2"/>
    <property type="match status" value="1"/>
</dbReference>
<keyword evidence="1" id="KW-0805">Transcription regulation</keyword>
<gene>
    <name evidence="5" type="ORF">QNI22_12750</name>
</gene>
<dbReference type="SUPFAM" id="SSF53822">
    <property type="entry name" value="Periplasmic binding protein-like I"/>
    <property type="match status" value="1"/>
</dbReference>
<evidence type="ECO:0000313" key="6">
    <source>
        <dbReference type="Proteomes" id="UP001232063"/>
    </source>
</evidence>
<keyword evidence="3" id="KW-0804">Transcription</keyword>
<evidence type="ECO:0000259" key="4">
    <source>
        <dbReference type="PROSITE" id="PS50932"/>
    </source>
</evidence>
<keyword evidence="6" id="KW-1185">Reference proteome</keyword>
<dbReference type="EMBL" id="JASJOU010000003">
    <property type="protein sequence ID" value="MDJ1501527.1"/>
    <property type="molecule type" value="Genomic_DNA"/>
</dbReference>
<proteinExistence type="predicted"/>
<dbReference type="InterPro" id="IPR028082">
    <property type="entry name" value="Peripla_BP_I"/>
</dbReference>
<comment type="caution">
    <text evidence="5">The sequence shown here is derived from an EMBL/GenBank/DDBJ whole genome shotgun (WGS) entry which is preliminary data.</text>
</comment>
<dbReference type="PANTHER" id="PTHR30146:SF109">
    <property type="entry name" value="HTH-TYPE TRANSCRIPTIONAL REGULATOR GALS"/>
    <property type="match status" value="1"/>
</dbReference>
<dbReference type="PANTHER" id="PTHR30146">
    <property type="entry name" value="LACI-RELATED TRANSCRIPTIONAL REPRESSOR"/>
    <property type="match status" value="1"/>
</dbReference>
<dbReference type="SMART" id="SM00354">
    <property type="entry name" value="HTH_LACI"/>
    <property type="match status" value="1"/>
</dbReference>
<accession>A0AAE3UFP2</accession>
<reference evidence="5" key="1">
    <citation type="submission" date="2023-05" db="EMBL/GenBank/DDBJ databases">
        <authorList>
            <person name="Zhang X."/>
        </authorList>
    </citation>
    <scope>NUCLEOTIDE SEQUENCE</scope>
    <source>
        <strain evidence="5">BD1B2-1</strain>
    </source>
</reference>
<dbReference type="Pfam" id="PF13377">
    <property type="entry name" value="Peripla_BP_3"/>
    <property type="match status" value="1"/>
</dbReference>
<dbReference type="AlphaFoldDB" id="A0AAE3UFP2"/>
<keyword evidence="2 5" id="KW-0238">DNA-binding</keyword>
<protein>
    <submittedName>
        <fullName evidence="5">LacI family DNA-binding transcriptional regulator</fullName>
    </submittedName>
</protein>
<organism evidence="5 6">
    <name type="scientific">Xanthocytophaga agilis</name>
    <dbReference type="NCBI Taxonomy" id="3048010"/>
    <lineage>
        <taxon>Bacteria</taxon>
        <taxon>Pseudomonadati</taxon>
        <taxon>Bacteroidota</taxon>
        <taxon>Cytophagia</taxon>
        <taxon>Cytophagales</taxon>
        <taxon>Rhodocytophagaceae</taxon>
        <taxon>Xanthocytophaga</taxon>
    </lineage>
</organism>
<dbReference type="InterPro" id="IPR046335">
    <property type="entry name" value="LacI/GalR-like_sensor"/>
</dbReference>
<feature type="domain" description="HTH lacI-type" evidence="4">
    <location>
        <begin position="10"/>
        <end position="64"/>
    </location>
</feature>
<dbReference type="CDD" id="cd01392">
    <property type="entry name" value="HTH_LacI"/>
    <property type="match status" value="1"/>
</dbReference>
<sequence>MSLHSTPKIITIKDIAQKFKCSPSTVSRALNNHPLINIETRNTIQEYARRMGYQKNSVSLSLLNKSTKIIGVILPNISHFHEAAMVNGLQSVLQPLGYLVNICITNESQILEKEYVDRLLSNRVDAIFMSVSQETYDSKDHSHLEQVLKRNIPLVFIDREYDHFSAFGVTINDYQGAYRATQHLIEVGCKRIAHLRGPKGLTVAEQRYKGYIDCLNDHHLPVDKALITETNFNIESGLKPTQYLLNLKDRPDGIFGVNDQVCFGALKVIKEYKLNVPTDIALVGFDNSPIAEYFQPPLTSVKRQSKQIGTEAARLFIESLTSGSSSVSPQNCVLDSELIVRDSSRRS</sequence>
<evidence type="ECO:0000256" key="1">
    <source>
        <dbReference type="ARBA" id="ARBA00023015"/>
    </source>
</evidence>
<dbReference type="GO" id="GO:0000976">
    <property type="term" value="F:transcription cis-regulatory region binding"/>
    <property type="evidence" value="ECO:0007669"/>
    <property type="project" value="TreeGrafter"/>
</dbReference>
<dbReference type="RefSeq" id="WP_314511002.1">
    <property type="nucleotide sequence ID" value="NZ_JASJOU010000003.1"/>
</dbReference>